<proteinExistence type="predicted"/>
<accession>A0ABT0CSZ2</accession>
<comment type="caution">
    <text evidence="1">The sequence shown here is derived from an EMBL/GenBank/DDBJ whole genome shotgun (WGS) entry which is preliminary data.</text>
</comment>
<dbReference type="InterPro" id="IPR006439">
    <property type="entry name" value="HAD-SF_hydro_IA"/>
</dbReference>
<sequence>MTETAFRAGRTYDAFLFDMDGTLLDSTAVVERIWGRWCTHHGFDPAVFIPTIHGVRAIDVITPLALPGVDPLREALAIQDEELEDVAGITPVAGAIDFLNALPRDRWAIVTSAPIELARKRMAAASIPFPDVMISGEDVANGKPNPACYLLGAKRLGFDPAQCLVFEDATAGILAAEGAGADVTVITATHHTRMTTSHMSVPDYRALLVLALQTGQLLLSNTLEDAANHSI</sequence>
<dbReference type="Gene3D" id="1.10.150.240">
    <property type="entry name" value="Putative phosphatase, domain 2"/>
    <property type="match status" value="1"/>
</dbReference>
<dbReference type="Proteomes" id="UP001201844">
    <property type="component" value="Unassembled WGS sequence"/>
</dbReference>
<keyword evidence="1" id="KW-0614">Plasmid</keyword>
<dbReference type="NCBIfam" id="TIGR01509">
    <property type="entry name" value="HAD-SF-IA-v3"/>
    <property type="match status" value="1"/>
</dbReference>
<reference evidence="1 2" key="1">
    <citation type="submission" date="2022-02" db="EMBL/GenBank/DDBJ databases">
        <title>Shinella B3.7 sp. nov., isolated from Sediment (Zhairuo Island).</title>
        <authorList>
            <person name="Chen G."/>
        </authorList>
    </citation>
    <scope>NUCLEOTIDE SEQUENCE [LARGE SCALE GENOMIC DNA]</scope>
    <source>
        <strain evidence="1 2">B3.7</strain>
        <plasmid evidence="1">unnamed</plasmid>
    </source>
</reference>
<dbReference type="Gene3D" id="3.40.50.1000">
    <property type="entry name" value="HAD superfamily/HAD-like"/>
    <property type="match status" value="1"/>
</dbReference>
<dbReference type="Pfam" id="PF00702">
    <property type="entry name" value="Hydrolase"/>
    <property type="match status" value="1"/>
</dbReference>
<dbReference type="PANTHER" id="PTHR43481">
    <property type="entry name" value="FRUCTOSE-1-PHOSPHATE PHOSPHATASE"/>
    <property type="match status" value="1"/>
</dbReference>
<dbReference type="GO" id="GO:0016787">
    <property type="term" value="F:hydrolase activity"/>
    <property type="evidence" value="ECO:0007669"/>
    <property type="project" value="UniProtKB-KW"/>
</dbReference>
<protein>
    <submittedName>
        <fullName evidence="1">HAD-IA family hydrolase</fullName>
    </submittedName>
</protein>
<dbReference type="InterPro" id="IPR036412">
    <property type="entry name" value="HAD-like_sf"/>
</dbReference>
<evidence type="ECO:0000313" key="2">
    <source>
        <dbReference type="Proteomes" id="UP001201844"/>
    </source>
</evidence>
<evidence type="ECO:0000313" key="1">
    <source>
        <dbReference type="EMBL" id="MCJ8151720.1"/>
    </source>
</evidence>
<dbReference type="PANTHER" id="PTHR43481:SF4">
    <property type="entry name" value="GLYCEROL-1-PHOSPHATE PHOSPHOHYDROLASE 1-RELATED"/>
    <property type="match status" value="1"/>
</dbReference>
<dbReference type="EMBL" id="JAKVIN010000010">
    <property type="protein sequence ID" value="MCJ8151720.1"/>
    <property type="molecule type" value="Genomic_DNA"/>
</dbReference>
<dbReference type="InterPro" id="IPR023198">
    <property type="entry name" value="PGP-like_dom2"/>
</dbReference>
<geneLocation type="plasmid" evidence="1">
    <name>unnamed</name>
</geneLocation>
<dbReference type="InterPro" id="IPR051806">
    <property type="entry name" value="HAD-like_SPP"/>
</dbReference>
<dbReference type="SFLD" id="SFLDS00003">
    <property type="entry name" value="Haloacid_Dehalogenase"/>
    <property type="match status" value="1"/>
</dbReference>
<keyword evidence="2" id="KW-1185">Reference proteome</keyword>
<organism evidence="1 2">
    <name type="scientific">Shinella sedimenti</name>
    <dbReference type="NCBI Taxonomy" id="2919913"/>
    <lineage>
        <taxon>Bacteria</taxon>
        <taxon>Pseudomonadati</taxon>
        <taxon>Pseudomonadota</taxon>
        <taxon>Alphaproteobacteria</taxon>
        <taxon>Hyphomicrobiales</taxon>
        <taxon>Rhizobiaceae</taxon>
        <taxon>Shinella</taxon>
    </lineage>
</organism>
<dbReference type="SUPFAM" id="SSF56784">
    <property type="entry name" value="HAD-like"/>
    <property type="match status" value="1"/>
</dbReference>
<gene>
    <name evidence="1" type="ORF">MKI86_21495</name>
</gene>
<dbReference type="RefSeq" id="WP_241605169.1">
    <property type="nucleotide sequence ID" value="NZ_JAKVIN010000010.1"/>
</dbReference>
<dbReference type="SFLD" id="SFLDG01129">
    <property type="entry name" value="C1.5:_HAD__Beta-PGM__Phosphata"/>
    <property type="match status" value="1"/>
</dbReference>
<name>A0ABT0CSZ2_9HYPH</name>
<keyword evidence="1" id="KW-0378">Hydrolase</keyword>
<dbReference type="InterPro" id="IPR023214">
    <property type="entry name" value="HAD_sf"/>
</dbReference>